<dbReference type="PRINTS" id="PR00851">
    <property type="entry name" value="XRODRMPGMNTB"/>
</dbReference>
<evidence type="ECO:0000313" key="12">
    <source>
        <dbReference type="EMBL" id="QCC52275.1"/>
    </source>
</evidence>
<dbReference type="InterPro" id="IPR032438">
    <property type="entry name" value="ERCC3_RAD25_C"/>
</dbReference>
<dbReference type="Gene3D" id="3.40.50.300">
    <property type="entry name" value="P-loop containing nucleotide triphosphate hydrolases"/>
    <property type="match status" value="2"/>
</dbReference>
<dbReference type="InterPro" id="IPR036390">
    <property type="entry name" value="WH_DNA-bd_sf"/>
</dbReference>
<dbReference type="OrthoDB" id="8379at2157"/>
<dbReference type="GO" id="GO:0003677">
    <property type="term" value="F:DNA binding"/>
    <property type="evidence" value="ECO:0007669"/>
    <property type="project" value="InterPro"/>
</dbReference>
<dbReference type="PANTHER" id="PTHR11274:SF0">
    <property type="entry name" value="GENERAL TRANSCRIPTION AND DNA REPAIR FACTOR IIH HELICASE SUBUNIT XPB"/>
    <property type="match status" value="1"/>
</dbReference>
<dbReference type="PROSITE" id="PS51192">
    <property type="entry name" value="HELICASE_ATP_BIND_1"/>
    <property type="match status" value="1"/>
</dbReference>
<keyword evidence="2 9" id="KW-0547">Nucleotide-binding</keyword>
<comment type="catalytic activity">
    <reaction evidence="8 9">
        <text>ATP + H2O = ADP + phosphate + H(+)</text>
        <dbReference type="Rhea" id="RHEA:13065"/>
        <dbReference type="ChEBI" id="CHEBI:15377"/>
        <dbReference type="ChEBI" id="CHEBI:15378"/>
        <dbReference type="ChEBI" id="CHEBI:30616"/>
        <dbReference type="ChEBI" id="CHEBI:43474"/>
        <dbReference type="ChEBI" id="CHEBI:456216"/>
        <dbReference type="EC" id="5.6.2.4"/>
    </reaction>
</comment>
<evidence type="ECO:0000256" key="4">
    <source>
        <dbReference type="ARBA" id="ARBA00022806"/>
    </source>
</evidence>
<dbReference type="InterPro" id="IPR050615">
    <property type="entry name" value="ATP-dep_DNA_Helicase"/>
</dbReference>
<dbReference type="GO" id="GO:0043138">
    <property type="term" value="F:3'-5' DNA helicase activity"/>
    <property type="evidence" value="ECO:0007669"/>
    <property type="project" value="UniProtKB-EC"/>
</dbReference>
<keyword evidence="3 9" id="KW-0378">Hydrolase</keyword>
<accession>A0A4D6HFH2</accession>
<keyword evidence="6 9" id="KW-0413">Isomerase</keyword>
<name>A0A4D6HFH2_9EURY</name>
<dbReference type="GO" id="GO:0005524">
    <property type="term" value="F:ATP binding"/>
    <property type="evidence" value="ECO:0007669"/>
    <property type="project" value="UniProtKB-UniRule"/>
</dbReference>
<dbReference type="SUPFAM" id="SSF52540">
    <property type="entry name" value="P-loop containing nucleoside triphosphate hydrolases"/>
    <property type="match status" value="2"/>
</dbReference>
<dbReference type="InterPro" id="IPR014001">
    <property type="entry name" value="Helicase_ATP-bd"/>
</dbReference>
<feature type="domain" description="Helicase ATP-binding" evidence="10">
    <location>
        <begin position="258"/>
        <end position="407"/>
    </location>
</feature>
<dbReference type="EC" id="5.6.2.4" evidence="9"/>
<dbReference type="Pfam" id="PF04851">
    <property type="entry name" value="ResIII"/>
    <property type="match status" value="1"/>
</dbReference>
<comment type="similarity">
    <text evidence="1 9">Belongs to the helicase family. RAD25/XPB subfamily.</text>
</comment>
<dbReference type="GO" id="GO:0016887">
    <property type="term" value="F:ATP hydrolysis activity"/>
    <property type="evidence" value="ECO:0007669"/>
    <property type="project" value="RHEA"/>
</dbReference>
<dbReference type="HAMAP" id="MF_01489">
    <property type="entry name" value="Helicase_Rad25_arch"/>
    <property type="match status" value="1"/>
</dbReference>
<dbReference type="InterPro" id="IPR030882">
    <property type="entry name" value="Helicase_Rad25_arc"/>
</dbReference>
<evidence type="ECO:0000256" key="9">
    <source>
        <dbReference type="HAMAP-Rule" id="MF_01489"/>
    </source>
</evidence>
<dbReference type="SMART" id="SM00382">
    <property type="entry name" value="AAA"/>
    <property type="match status" value="1"/>
</dbReference>
<organism evidence="12 13">
    <name type="scientific">Halapricum salinum</name>
    <dbReference type="NCBI Taxonomy" id="1457250"/>
    <lineage>
        <taxon>Archaea</taxon>
        <taxon>Methanobacteriati</taxon>
        <taxon>Methanobacteriota</taxon>
        <taxon>Stenosarchaea group</taxon>
        <taxon>Halobacteria</taxon>
        <taxon>Halobacteriales</taxon>
        <taxon>Haloarculaceae</taxon>
        <taxon>Halapricum</taxon>
    </lineage>
</organism>
<evidence type="ECO:0000256" key="8">
    <source>
        <dbReference type="ARBA" id="ARBA00048988"/>
    </source>
</evidence>
<comment type="catalytic activity">
    <reaction evidence="7 9">
        <text>Couples ATP hydrolysis with the unwinding of duplex DNA by translocating in the 3'-5' direction.</text>
        <dbReference type="EC" id="5.6.2.4"/>
    </reaction>
</comment>
<gene>
    <name evidence="9" type="primary">rad25</name>
    <name evidence="12" type="ORF">DV733_13990</name>
</gene>
<sequence length="609" mass="68352">MTDDAPADATIDTFYDALEALGQPVVTASRFAQQLDVPQSEATDALDSLVDAGTVERQDVSTDPVVYYPSEWSRMTDRERVIVFPERRQLVVDKPHQFTRAQLSQFARLVDTTGSEGYLYEITQADIWQAPYDGVEELLATVRDVLPERLPDLEDWIESQWERAHQFVLRTHEDGYVVLEAASEDLMGNVARQKLDEDHLRAAISDTESWVAEESIAEVKRILYEAGYPVVDQRDLDTGEPLPVDLDLDLRPYQHEWVQSFLEGNSGVLVGPPGSGKTVAAMGILSRIEGETLILVPGRELASQWRDELLSHTTLTDDQIGEYHGGTKEIRPVTIATYQTAGMDRHRHVFDDRKWGLIVFDEVHHVPSDVFRRTADLQSRHRLGLSATPLREDDREEEIFTLVGPPIGTDWDALFDAGFVAEPSVEIRYVPWADETARNEYVSSHGHERRQLAASNPAKVEEVRHLLRAHEGEQALVFVDYLDQGRELSAALDVPFVSGETRHARRSELFESFRSGLRDTLIVSRVGDEGIDLPSAEVAIVASGLGGSRRQSSQRAGRTMRPEGQATMYVLATRGSREEDFARQRMRHLAEKGVRVTESSAESVEPDST</sequence>
<dbReference type="EMBL" id="CP031310">
    <property type="protein sequence ID" value="QCC52275.1"/>
    <property type="molecule type" value="Genomic_DNA"/>
</dbReference>
<keyword evidence="13" id="KW-1185">Reference proteome</keyword>
<evidence type="ECO:0000256" key="5">
    <source>
        <dbReference type="ARBA" id="ARBA00022840"/>
    </source>
</evidence>
<dbReference type="SMART" id="SM00487">
    <property type="entry name" value="DEXDc"/>
    <property type="match status" value="1"/>
</dbReference>
<dbReference type="PROSITE" id="PS51194">
    <property type="entry name" value="HELICASE_CTER"/>
    <property type="match status" value="1"/>
</dbReference>
<dbReference type="Pfam" id="PF16203">
    <property type="entry name" value="ERCC3_RAD25_C"/>
    <property type="match status" value="1"/>
</dbReference>
<dbReference type="InterPro" id="IPR001650">
    <property type="entry name" value="Helicase_C-like"/>
</dbReference>
<protein>
    <recommendedName>
        <fullName evidence="9">Putative DNA 3'-5' helicase Rad25</fullName>
        <ecNumber evidence="9">5.6.2.4</ecNumber>
    </recommendedName>
</protein>
<dbReference type="Proteomes" id="UP000296706">
    <property type="component" value="Chromosome"/>
</dbReference>
<evidence type="ECO:0000256" key="7">
    <source>
        <dbReference type="ARBA" id="ARBA00034617"/>
    </source>
</evidence>
<dbReference type="RefSeq" id="WP_049992602.1">
    <property type="nucleotide sequence ID" value="NZ_CP031310.1"/>
</dbReference>
<dbReference type="InterPro" id="IPR003593">
    <property type="entry name" value="AAA+_ATPase"/>
</dbReference>
<dbReference type="InterPro" id="IPR006935">
    <property type="entry name" value="Helicase/UvrB_N"/>
</dbReference>
<evidence type="ECO:0000313" key="13">
    <source>
        <dbReference type="Proteomes" id="UP000296706"/>
    </source>
</evidence>
<dbReference type="SMART" id="SM00490">
    <property type="entry name" value="HELICc"/>
    <property type="match status" value="1"/>
</dbReference>
<dbReference type="GeneID" id="39848993"/>
<evidence type="ECO:0000256" key="6">
    <source>
        <dbReference type="ARBA" id="ARBA00023235"/>
    </source>
</evidence>
<dbReference type="STRING" id="1457250.GCA_000755225_01660"/>
<dbReference type="PANTHER" id="PTHR11274">
    <property type="entry name" value="RAD25/XP-B DNA REPAIR HELICASE"/>
    <property type="match status" value="1"/>
</dbReference>
<evidence type="ECO:0000259" key="11">
    <source>
        <dbReference type="PROSITE" id="PS51194"/>
    </source>
</evidence>
<dbReference type="KEGG" id="hsn:DV733_13990"/>
<evidence type="ECO:0000256" key="2">
    <source>
        <dbReference type="ARBA" id="ARBA00022741"/>
    </source>
</evidence>
<evidence type="ECO:0000256" key="3">
    <source>
        <dbReference type="ARBA" id="ARBA00022801"/>
    </source>
</evidence>
<dbReference type="AlphaFoldDB" id="A0A4D6HFH2"/>
<dbReference type="InterPro" id="IPR027417">
    <property type="entry name" value="P-loop_NTPase"/>
</dbReference>
<dbReference type="SUPFAM" id="SSF46785">
    <property type="entry name" value="Winged helix' DNA-binding domain"/>
    <property type="match status" value="1"/>
</dbReference>
<proteinExistence type="inferred from homology"/>
<feature type="domain" description="Helicase C-terminal" evidence="11">
    <location>
        <begin position="462"/>
        <end position="609"/>
    </location>
</feature>
<reference evidence="12 13" key="1">
    <citation type="journal article" date="2019" name="Nat. Commun.">
        <title>A new type of DNA phosphorothioation-based antiviral system in archaea.</title>
        <authorList>
            <person name="Xiong L."/>
            <person name="Liu S."/>
            <person name="Chen S."/>
            <person name="Xiao Y."/>
            <person name="Zhu B."/>
            <person name="Gao Y."/>
            <person name="Zhang Y."/>
            <person name="Chen B."/>
            <person name="Luo J."/>
            <person name="Deng Z."/>
            <person name="Chen X."/>
            <person name="Wang L."/>
            <person name="Chen S."/>
        </authorList>
    </citation>
    <scope>NUCLEOTIDE SEQUENCE [LARGE SCALE GENOMIC DNA]</scope>
    <source>
        <strain evidence="12 13">CBA1105</strain>
    </source>
</reference>
<evidence type="ECO:0000256" key="1">
    <source>
        <dbReference type="ARBA" id="ARBA00006637"/>
    </source>
</evidence>
<keyword evidence="5 9" id="KW-0067">ATP-binding</keyword>
<keyword evidence="4 9" id="KW-0347">Helicase</keyword>
<evidence type="ECO:0000259" key="10">
    <source>
        <dbReference type="PROSITE" id="PS51192"/>
    </source>
</evidence>